<keyword evidence="1" id="KW-1133">Transmembrane helix</keyword>
<evidence type="ECO:0000256" key="1">
    <source>
        <dbReference type="SAM" id="Phobius"/>
    </source>
</evidence>
<sequence>MKCNISEKFNFDVFIFSIIIMLEVFLDCLKWQRSKYQTLHTLVFSFSFSNKLGMIHFLIVSFQFEHISTSGSSSFD</sequence>
<organism evidence="2 3">
    <name type="scientific">Dendrobium nobile</name>
    <name type="common">Orchid</name>
    <dbReference type="NCBI Taxonomy" id="94219"/>
    <lineage>
        <taxon>Eukaryota</taxon>
        <taxon>Viridiplantae</taxon>
        <taxon>Streptophyta</taxon>
        <taxon>Embryophyta</taxon>
        <taxon>Tracheophyta</taxon>
        <taxon>Spermatophyta</taxon>
        <taxon>Magnoliopsida</taxon>
        <taxon>Liliopsida</taxon>
        <taxon>Asparagales</taxon>
        <taxon>Orchidaceae</taxon>
        <taxon>Epidendroideae</taxon>
        <taxon>Malaxideae</taxon>
        <taxon>Dendrobiinae</taxon>
        <taxon>Dendrobium</taxon>
    </lineage>
</organism>
<reference evidence="2" key="1">
    <citation type="journal article" date="2022" name="Front. Genet.">
        <title>Chromosome-Scale Assembly of the Dendrobium nobile Genome Provides Insights Into the Molecular Mechanism of the Biosynthesis of the Medicinal Active Ingredient of Dendrobium.</title>
        <authorList>
            <person name="Xu Q."/>
            <person name="Niu S.-C."/>
            <person name="Li K.-L."/>
            <person name="Zheng P.-J."/>
            <person name="Zhang X.-J."/>
            <person name="Jia Y."/>
            <person name="Liu Y."/>
            <person name="Niu Y.-X."/>
            <person name="Yu L.-H."/>
            <person name="Chen D.-F."/>
            <person name="Zhang G.-Q."/>
        </authorList>
    </citation>
    <scope>NUCLEOTIDE SEQUENCE</scope>
    <source>
        <tissue evidence="2">Leaf</tissue>
    </source>
</reference>
<gene>
    <name evidence="2" type="ORF">KFK09_018896</name>
</gene>
<name>A0A8T3AX27_DENNO</name>
<proteinExistence type="predicted"/>
<evidence type="ECO:0000313" key="2">
    <source>
        <dbReference type="EMBL" id="KAI0500680.1"/>
    </source>
</evidence>
<feature type="transmembrane region" description="Helical" evidence="1">
    <location>
        <begin position="41"/>
        <end position="64"/>
    </location>
</feature>
<dbReference type="AlphaFoldDB" id="A0A8T3AX27"/>
<keyword evidence="3" id="KW-1185">Reference proteome</keyword>
<evidence type="ECO:0000313" key="3">
    <source>
        <dbReference type="Proteomes" id="UP000829196"/>
    </source>
</evidence>
<keyword evidence="1" id="KW-0472">Membrane</keyword>
<comment type="caution">
    <text evidence="2">The sequence shown here is derived from an EMBL/GenBank/DDBJ whole genome shotgun (WGS) entry which is preliminary data.</text>
</comment>
<dbReference type="EMBL" id="JAGYWB010000013">
    <property type="protein sequence ID" value="KAI0500680.1"/>
    <property type="molecule type" value="Genomic_DNA"/>
</dbReference>
<keyword evidence="1" id="KW-0812">Transmembrane</keyword>
<protein>
    <submittedName>
        <fullName evidence="2">Uncharacterized protein</fullName>
    </submittedName>
</protein>
<dbReference type="Proteomes" id="UP000829196">
    <property type="component" value="Unassembled WGS sequence"/>
</dbReference>
<accession>A0A8T3AX27</accession>
<feature type="transmembrane region" description="Helical" evidence="1">
    <location>
        <begin position="12"/>
        <end position="29"/>
    </location>
</feature>